<dbReference type="AlphaFoldDB" id="A0A932HYD7"/>
<protein>
    <submittedName>
        <fullName evidence="3">Hydantoinase B/oxoprolinase family protein</fullName>
    </submittedName>
</protein>
<gene>
    <name evidence="3" type="ORF">HYZ11_10360</name>
</gene>
<evidence type="ECO:0000313" key="4">
    <source>
        <dbReference type="Proteomes" id="UP000782312"/>
    </source>
</evidence>
<dbReference type="PANTHER" id="PTHR11365">
    <property type="entry name" value="5-OXOPROLINASE RELATED"/>
    <property type="match status" value="1"/>
</dbReference>
<dbReference type="GO" id="GO:0006749">
    <property type="term" value="P:glutathione metabolic process"/>
    <property type="evidence" value="ECO:0007669"/>
    <property type="project" value="TreeGrafter"/>
</dbReference>
<feature type="region of interest" description="Disordered" evidence="1">
    <location>
        <begin position="552"/>
        <end position="575"/>
    </location>
</feature>
<dbReference type="Proteomes" id="UP000782312">
    <property type="component" value="Unassembled WGS sequence"/>
</dbReference>
<proteinExistence type="predicted"/>
<name>A0A932HYD7_UNCTE</name>
<dbReference type="InterPro" id="IPR045079">
    <property type="entry name" value="Oxoprolinase-like"/>
</dbReference>
<feature type="domain" description="Hydantoinase B/oxoprolinase" evidence="2">
    <location>
        <begin position="4"/>
        <end position="527"/>
    </location>
</feature>
<dbReference type="Pfam" id="PF02538">
    <property type="entry name" value="Hydantoinase_B"/>
    <property type="match status" value="1"/>
</dbReference>
<comment type="caution">
    <text evidence="3">The sequence shown here is derived from an EMBL/GenBank/DDBJ whole genome shotgun (WGS) entry which is preliminary data.</text>
</comment>
<evidence type="ECO:0000313" key="3">
    <source>
        <dbReference type="EMBL" id="MBI3127995.1"/>
    </source>
</evidence>
<dbReference type="GO" id="GO:0005829">
    <property type="term" value="C:cytosol"/>
    <property type="evidence" value="ECO:0007669"/>
    <property type="project" value="TreeGrafter"/>
</dbReference>
<reference evidence="3" key="1">
    <citation type="submission" date="2020-07" db="EMBL/GenBank/DDBJ databases">
        <title>Huge and variable diversity of episymbiotic CPR bacteria and DPANN archaea in groundwater ecosystems.</title>
        <authorList>
            <person name="He C.Y."/>
            <person name="Keren R."/>
            <person name="Whittaker M."/>
            <person name="Farag I.F."/>
            <person name="Doudna J."/>
            <person name="Cate J.H.D."/>
            <person name="Banfield J.F."/>
        </authorList>
    </citation>
    <scope>NUCLEOTIDE SEQUENCE</scope>
    <source>
        <strain evidence="3">NC_groundwater_763_Ag_S-0.2um_68_21</strain>
    </source>
</reference>
<dbReference type="EMBL" id="JACPUR010000022">
    <property type="protein sequence ID" value="MBI3127995.1"/>
    <property type="molecule type" value="Genomic_DNA"/>
</dbReference>
<accession>A0A932HYD7</accession>
<dbReference type="PANTHER" id="PTHR11365:SF23">
    <property type="entry name" value="HYPOTHETICAL 5-OXOPROLINASE (EUROFUNG)-RELATED"/>
    <property type="match status" value="1"/>
</dbReference>
<feature type="compositionally biased region" description="Basic and acidic residues" evidence="1">
    <location>
        <begin position="558"/>
        <end position="567"/>
    </location>
</feature>
<dbReference type="InterPro" id="IPR003692">
    <property type="entry name" value="Hydantoinase_B"/>
</dbReference>
<dbReference type="GO" id="GO:0017168">
    <property type="term" value="F:5-oxoprolinase (ATP-hydrolyzing) activity"/>
    <property type="evidence" value="ECO:0007669"/>
    <property type="project" value="TreeGrafter"/>
</dbReference>
<organism evidence="3 4">
    <name type="scientific">Tectimicrobiota bacterium</name>
    <dbReference type="NCBI Taxonomy" id="2528274"/>
    <lineage>
        <taxon>Bacteria</taxon>
        <taxon>Pseudomonadati</taxon>
        <taxon>Nitrospinota/Tectimicrobiota group</taxon>
        <taxon>Candidatus Tectimicrobiota</taxon>
    </lineage>
</organism>
<sequence length="575" mass="61062">MNVDPVVSEIVAGALRAIEEEVEELLGRVWRSPSLRDAGDFSAALYDRFGRALTGRVLGASPLPILSSCPIGDIRPGDVFLHNDPYLPPAGLGEAPDLRLTRPLFDGDRLIAFLQVRGRHDDLGGTHPGGAPAGSSEIYHEGLLLPPVRIAREEEPVADVRAILLRNSRRADVLADDMEAQLGALRVGALRLRDLVRRYGADHLTACFADLLRECELAFRRELLPRLPEGRWEAEAVVETDGFTGPHLLRLALERQGETLTVDLDGTGPQARGPINCPLEGEGRLFLARLLAPLLLHLAGDPARMEGISFNDGACRALDVRLPGPGSLVTPRFPAPAGLRVLTLGRLLSAFGEALFRASDGAAPAGFDNLRLWSLSGRDAGGAFHLFREALGAGMGASSRGDGASAVFPINGSVNLPVEWIEARYPLRVESAGLVRDSGGAGTHRGGLGVYREYRLLLEGSLSSGVSCHEGGPAGGCGGGPGGPCRLTLAEGKKRPQLLPPLASAHPFAPGNLLRVETPGGGGWGDPRKRDPEAVRLDVLRGFVSPEAAREVYGLDADSPRKPEQTRKAAASKGR</sequence>
<evidence type="ECO:0000259" key="2">
    <source>
        <dbReference type="Pfam" id="PF02538"/>
    </source>
</evidence>
<evidence type="ECO:0000256" key="1">
    <source>
        <dbReference type="SAM" id="MobiDB-lite"/>
    </source>
</evidence>